<gene>
    <name evidence="2" type="ORF">BSQ44_15780</name>
</gene>
<sequence length="146" mass="16056">MSKGQSPSFATTLEVRDACLCLHVQRAARSLARLFDEAFRPVGLTNGQFSLLMSLNRPGPARMREVAALLAMDRTTLTAALKTLERRGLLAVDVDPEDRRGRLLTLTDTGRETLVRAVPIWREKHAELEEGIADPHGLRAALLGIS</sequence>
<evidence type="ECO:0000259" key="1">
    <source>
        <dbReference type="PROSITE" id="PS50995"/>
    </source>
</evidence>
<dbReference type="STRING" id="1670800.BSQ44_15780"/>
<dbReference type="SMART" id="SM00347">
    <property type="entry name" value="HTH_MARR"/>
    <property type="match status" value="1"/>
</dbReference>
<dbReference type="PRINTS" id="PR00598">
    <property type="entry name" value="HTHMARR"/>
</dbReference>
<reference evidence="3" key="1">
    <citation type="submission" date="2016-11" db="EMBL/GenBank/DDBJ databases">
        <title>Mesorhizobium oceanicum sp. nov., isolated from deep seawater in South China Sea.</title>
        <authorList>
            <person name="Fu G.-Y."/>
        </authorList>
    </citation>
    <scope>NUCLEOTIDE SEQUENCE [LARGE SCALE GENOMIC DNA]</scope>
    <source>
        <strain evidence="3">B7</strain>
    </source>
</reference>
<dbReference type="InterPro" id="IPR039422">
    <property type="entry name" value="MarR/SlyA-like"/>
</dbReference>
<proteinExistence type="predicted"/>
<organism evidence="2 3">
    <name type="scientific">Aquibium oceanicum</name>
    <dbReference type="NCBI Taxonomy" id="1670800"/>
    <lineage>
        <taxon>Bacteria</taxon>
        <taxon>Pseudomonadati</taxon>
        <taxon>Pseudomonadota</taxon>
        <taxon>Alphaproteobacteria</taxon>
        <taxon>Hyphomicrobiales</taxon>
        <taxon>Phyllobacteriaceae</taxon>
        <taxon>Aquibium</taxon>
    </lineage>
</organism>
<evidence type="ECO:0000313" key="3">
    <source>
        <dbReference type="Proteomes" id="UP000182840"/>
    </source>
</evidence>
<dbReference type="AlphaFoldDB" id="A0A1L3STB9"/>
<keyword evidence="3" id="KW-1185">Reference proteome</keyword>
<evidence type="ECO:0000313" key="2">
    <source>
        <dbReference type="EMBL" id="APH72657.1"/>
    </source>
</evidence>
<dbReference type="InterPro" id="IPR036388">
    <property type="entry name" value="WH-like_DNA-bd_sf"/>
</dbReference>
<dbReference type="GO" id="GO:0003700">
    <property type="term" value="F:DNA-binding transcription factor activity"/>
    <property type="evidence" value="ECO:0007669"/>
    <property type="project" value="InterPro"/>
</dbReference>
<dbReference type="OrthoDB" id="2287011at2"/>
<dbReference type="KEGG" id="meso:BSQ44_15780"/>
<dbReference type="PANTHER" id="PTHR33164">
    <property type="entry name" value="TRANSCRIPTIONAL REGULATOR, MARR FAMILY"/>
    <property type="match status" value="1"/>
</dbReference>
<dbReference type="SUPFAM" id="SSF46785">
    <property type="entry name" value="Winged helix' DNA-binding domain"/>
    <property type="match status" value="1"/>
</dbReference>
<dbReference type="Proteomes" id="UP000182840">
    <property type="component" value="Chromosome"/>
</dbReference>
<accession>A0A1L3STB9</accession>
<dbReference type="PROSITE" id="PS50995">
    <property type="entry name" value="HTH_MARR_2"/>
    <property type="match status" value="1"/>
</dbReference>
<dbReference type="RefSeq" id="WP_072605851.1">
    <property type="nucleotide sequence ID" value="NZ_CP018171.1"/>
</dbReference>
<dbReference type="Pfam" id="PF01047">
    <property type="entry name" value="MarR"/>
    <property type="match status" value="1"/>
</dbReference>
<dbReference type="GO" id="GO:0006950">
    <property type="term" value="P:response to stress"/>
    <property type="evidence" value="ECO:0007669"/>
    <property type="project" value="TreeGrafter"/>
</dbReference>
<dbReference type="InterPro" id="IPR036390">
    <property type="entry name" value="WH_DNA-bd_sf"/>
</dbReference>
<name>A0A1L3STB9_9HYPH</name>
<feature type="domain" description="HTH marR-type" evidence="1">
    <location>
        <begin position="17"/>
        <end position="146"/>
    </location>
</feature>
<protein>
    <submittedName>
        <fullName evidence="2">MarR family transcriptional regulator</fullName>
    </submittedName>
</protein>
<dbReference type="EMBL" id="CP018171">
    <property type="protein sequence ID" value="APH72657.1"/>
    <property type="molecule type" value="Genomic_DNA"/>
</dbReference>
<dbReference type="Gene3D" id="1.10.10.10">
    <property type="entry name" value="Winged helix-like DNA-binding domain superfamily/Winged helix DNA-binding domain"/>
    <property type="match status" value="1"/>
</dbReference>
<dbReference type="PANTHER" id="PTHR33164:SF105">
    <property type="entry name" value="TRANSCRIPTIONAL REPRESSOR PROTEIN-RELATED"/>
    <property type="match status" value="1"/>
</dbReference>
<dbReference type="InterPro" id="IPR000835">
    <property type="entry name" value="HTH_MarR-typ"/>
</dbReference>